<evidence type="ECO:0000259" key="1">
    <source>
        <dbReference type="Pfam" id="PF16242"/>
    </source>
</evidence>
<dbReference type="OrthoDB" id="1432662at2"/>
<dbReference type="SUPFAM" id="SSF50475">
    <property type="entry name" value="FMN-binding split barrel"/>
    <property type="match status" value="1"/>
</dbReference>
<proteinExistence type="predicted"/>
<reference evidence="2 3" key="1">
    <citation type="submission" date="2016-10" db="EMBL/GenBank/DDBJ databases">
        <authorList>
            <person name="de Groot N.N."/>
        </authorList>
    </citation>
    <scope>NUCLEOTIDE SEQUENCE [LARGE SCALE GENOMIC DNA]</scope>
    <source>
        <strain evidence="2 3">CGMCC 1.7054</strain>
    </source>
</reference>
<dbReference type="Pfam" id="PF16242">
    <property type="entry name" value="Pyrid_ox_like"/>
    <property type="match status" value="1"/>
</dbReference>
<dbReference type="InterPro" id="IPR012349">
    <property type="entry name" value="Split_barrel_FMN-bd"/>
</dbReference>
<dbReference type="InterPro" id="IPR038725">
    <property type="entry name" value="YdaG_split_barrel_FMN-bd"/>
</dbReference>
<name>A0A1I7MPU7_9MICC</name>
<dbReference type="PANTHER" id="PTHR34818:SF1">
    <property type="entry name" value="PROTEIN BLI-3"/>
    <property type="match status" value="1"/>
</dbReference>
<dbReference type="Proteomes" id="UP000198881">
    <property type="component" value="Unassembled WGS sequence"/>
</dbReference>
<dbReference type="STRING" id="574650.SAMN04487966_10931"/>
<protein>
    <submittedName>
        <fullName evidence="2">General stress protein 26</fullName>
    </submittedName>
</protein>
<feature type="domain" description="General stress protein FMN-binding split barrel" evidence="1">
    <location>
        <begin position="5"/>
        <end position="149"/>
    </location>
</feature>
<dbReference type="InterPro" id="IPR052917">
    <property type="entry name" value="Stress-Dev_Protein"/>
</dbReference>
<organism evidence="2 3">
    <name type="scientific">Micrococcus terreus</name>
    <dbReference type="NCBI Taxonomy" id="574650"/>
    <lineage>
        <taxon>Bacteria</taxon>
        <taxon>Bacillati</taxon>
        <taxon>Actinomycetota</taxon>
        <taxon>Actinomycetes</taxon>
        <taxon>Micrococcales</taxon>
        <taxon>Micrococcaceae</taxon>
        <taxon>Micrococcus</taxon>
    </lineage>
</organism>
<evidence type="ECO:0000313" key="3">
    <source>
        <dbReference type="Proteomes" id="UP000198881"/>
    </source>
</evidence>
<keyword evidence="3" id="KW-1185">Reference proteome</keyword>
<gene>
    <name evidence="2" type="ORF">SAMN04487966_10931</name>
</gene>
<evidence type="ECO:0000313" key="2">
    <source>
        <dbReference type="EMBL" id="SFV23946.1"/>
    </source>
</evidence>
<dbReference type="AlphaFoldDB" id="A0A1I7MPU7"/>
<sequence length="161" mass="17454">MTEKDQITTVLEQVDKAGIAMLVTTEDDGRIVSRPMAVQEVAADHAIWFITRSTGDASQDSKGGQQVNVTLANKGFWASISGTGEVVRDDQRKREFWNAGTEAFFGEDASPEDPEIVLIRVQPQSAEYWDSPGAVATVVEVVKGKVTGKPANPGENETVQF</sequence>
<dbReference type="EMBL" id="FPCG01000009">
    <property type="protein sequence ID" value="SFV23946.1"/>
    <property type="molecule type" value="Genomic_DNA"/>
</dbReference>
<accession>A0A1I7MPU7</accession>
<dbReference type="PANTHER" id="PTHR34818">
    <property type="entry name" value="PROTEIN BLI-3"/>
    <property type="match status" value="1"/>
</dbReference>
<dbReference type="RefSeq" id="WP_091698297.1">
    <property type="nucleotide sequence ID" value="NZ_FPCG01000009.1"/>
</dbReference>
<dbReference type="Gene3D" id="2.30.110.10">
    <property type="entry name" value="Electron Transport, Fmn-binding Protein, Chain A"/>
    <property type="match status" value="1"/>
</dbReference>